<sequence>MGNPTGFKTIERQNAPERDAKLRILDWKEFHLDPPEEQLRDQGARCMDCGVPFCHTGDLMAGMATGCPINNLIPEWNDLVYRGRWREALDRLHKTNNFPEFTGRVCPAPCEGSCVLGIIEPPVAIKSIECAIIDKGFEEGWVVPNPPEKRTGKTVAVIGSGPAGLAAAAQLNQAGHKVTVYERDDRIGGLLMYGIPNMKLDKAEVVQRRVDIMEAEGIKFVTSCKVGDDITADELKKKFDAVVLATGATAPNDFFAKTPGRSLKGIHFAMDFLRPNTQKVMGDSPKGYISAKGKKVLVIGGGDTGTDCIGTSIRQGCEKVVTFEIVPQPPGERTASNPWPQWPRILRVDYGHEEAEAKFGDDPRQFSIQTLEFVGDAKGNVKSIKACKVDWSKPVKNGPPFSVVPNSEFEVEADLIFLALGFKGPEPTVAEQLGVEFDVRGNYQAEHEQYTTNVDGVFAAGDCRRGQSLVVWAINEGRGVARECDRYLMGSTKLP</sequence>
<dbReference type="NCBIfam" id="TIGR01317">
    <property type="entry name" value="GOGAT_sm_gam"/>
    <property type="match status" value="1"/>
</dbReference>
<dbReference type="RefSeq" id="WP_145365658.1">
    <property type="nucleotide sequence ID" value="NZ_CP036268.1"/>
</dbReference>
<feature type="domain" description="FAD/NAD(P)-binding" evidence="5">
    <location>
        <begin position="154"/>
        <end position="328"/>
    </location>
</feature>
<keyword evidence="3" id="KW-0314">Glutamate biosynthesis</keyword>
<keyword evidence="2 7" id="KW-0560">Oxidoreductase</keyword>
<comment type="pathway">
    <text evidence="4">Amino-acid biosynthesis.</text>
</comment>
<dbReference type="PANTHER" id="PTHR43100:SF1">
    <property type="entry name" value="GLUTAMATE SYNTHASE [NADPH] SMALL CHAIN"/>
    <property type="match status" value="1"/>
</dbReference>
<dbReference type="GO" id="GO:0006537">
    <property type="term" value="P:glutamate biosynthetic process"/>
    <property type="evidence" value="ECO:0007669"/>
    <property type="project" value="UniProtKB-KW"/>
</dbReference>
<dbReference type="Gene3D" id="3.50.50.60">
    <property type="entry name" value="FAD/NAD(P)-binding domain"/>
    <property type="match status" value="2"/>
</dbReference>
<evidence type="ECO:0000259" key="6">
    <source>
        <dbReference type="Pfam" id="PF14691"/>
    </source>
</evidence>
<dbReference type="InterPro" id="IPR051394">
    <property type="entry name" value="Glutamate_Synthase"/>
</dbReference>
<dbReference type="InterPro" id="IPR009051">
    <property type="entry name" value="Helical_ferredxn"/>
</dbReference>
<dbReference type="InterPro" id="IPR036188">
    <property type="entry name" value="FAD/NAD-bd_sf"/>
</dbReference>
<dbReference type="EMBL" id="CP036268">
    <property type="protein sequence ID" value="QDT39525.1"/>
    <property type="molecule type" value="Genomic_DNA"/>
</dbReference>
<organism evidence="7 8">
    <name type="scientific">Stratiformator vulcanicus</name>
    <dbReference type="NCBI Taxonomy" id="2527980"/>
    <lineage>
        <taxon>Bacteria</taxon>
        <taxon>Pseudomonadati</taxon>
        <taxon>Planctomycetota</taxon>
        <taxon>Planctomycetia</taxon>
        <taxon>Planctomycetales</taxon>
        <taxon>Planctomycetaceae</taxon>
        <taxon>Stratiformator</taxon>
    </lineage>
</organism>
<dbReference type="SUPFAM" id="SSF46548">
    <property type="entry name" value="alpha-helical ferredoxin"/>
    <property type="match status" value="1"/>
</dbReference>
<keyword evidence="8" id="KW-1185">Reference proteome</keyword>
<reference evidence="7 8" key="1">
    <citation type="submission" date="2019-02" db="EMBL/GenBank/DDBJ databases">
        <title>Deep-cultivation of Planctomycetes and their phenomic and genomic characterization uncovers novel biology.</title>
        <authorList>
            <person name="Wiegand S."/>
            <person name="Jogler M."/>
            <person name="Boedeker C."/>
            <person name="Pinto D."/>
            <person name="Vollmers J."/>
            <person name="Rivas-Marin E."/>
            <person name="Kohn T."/>
            <person name="Peeters S.H."/>
            <person name="Heuer A."/>
            <person name="Rast P."/>
            <person name="Oberbeckmann S."/>
            <person name="Bunk B."/>
            <person name="Jeske O."/>
            <person name="Meyerdierks A."/>
            <person name="Storesund J.E."/>
            <person name="Kallscheuer N."/>
            <person name="Luecker S."/>
            <person name="Lage O.M."/>
            <person name="Pohl T."/>
            <person name="Merkel B.J."/>
            <person name="Hornburger P."/>
            <person name="Mueller R.-W."/>
            <person name="Bruemmer F."/>
            <person name="Labrenz M."/>
            <person name="Spormann A.M."/>
            <person name="Op den Camp H."/>
            <person name="Overmann J."/>
            <person name="Amann R."/>
            <person name="Jetten M.S.M."/>
            <person name="Mascher T."/>
            <person name="Medema M.H."/>
            <person name="Devos D.P."/>
            <person name="Kaster A.-K."/>
            <person name="Ovreas L."/>
            <person name="Rohde M."/>
            <person name="Galperin M.Y."/>
            <person name="Jogler C."/>
        </authorList>
    </citation>
    <scope>NUCLEOTIDE SEQUENCE [LARGE SCALE GENOMIC DNA]</scope>
    <source>
        <strain evidence="7 8">Pan189</strain>
    </source>
</reference>
<protein>
    <submittedName>
        <fullName evidence="7">Glutamate synthase [NADPH] small chain</fullName>
        <ecNumber evidence="7">1.4.1.13</ecNumber>
    </submittedName>
</protein>
<feature type="domain" description="Dihydroprymidine dehydrogenase" evidence="6">
    <location>
        <begin position="26"/>
        <end position="140"/>
    </location>
</feature>
<evidence type="ECO:0000256" key="4">
    <source>
        <dbReference type="ARBA" id="ARBA00029440"/>
    </source>
</evidence>
<dbReference type="PRINTS" id="PR00419">
    <property type="entry name" value="ADXRDTASE"/>
</dbReference>
<dbReference type="Proteomes" id="UP000317318">
    <property type="component" value="Chromosome"/>
</dbReference>
<dbReference type="Gene3D" id="1.10.1060.10">
    <property type="entry name" value="Alpha-helical ferredoxin"/>
    <property type="match status" value="1"/>
</dbReference>
<name>A0A517R6P4_9PLAN</name>
<evidence type="ECO:0000256" key="3">
    <source>
        <dbReference type="ARBA" id="ARBA00023164"/>
    </source>
</evidence>
<dbReference type="InterPro" id="IPR023753">
    <property type="entry name" value="FAD/NAD-binding_dom"/>
</dbReference>
<keyword evidence="1" id="KW-0028">Amino-acid biosynthesis</keyword>
<evidence type="ECO:0000313" key="8">
    <source>
        <dbReference type="Proteomes" id="UP000317318"/>
    </source>
</evidence>
<dbReference type="SUPFAM" id="SSF51971">
    <property type="entry name" value="Nucleotide-binding domain"/>
    <property type="match status" value="1"/>
</dbReference>
<dbReference type="GO" id="GO:0004355">
    <property type="term" value="F:glutamate synthase (NADPH) activity"/>
    <property type="evidence" value="ECO:0007669"/>
    <property type="project" value="UniProtKB-EC"/>
</dbReference>
<proteinExistence type="predicted"/>
<accession>A0A517R6P4</accession>
<dbReference type="EC" id="1.4.1.13" evidence="7"/>
<dbReference type="PANTHER" id="PTHR43100">
    <property type="entry name" value="GLUTAMATE SYNTHASE [NADPH] SMALL CHAIN"/>
    <property type="match status" value="1"/>
</dbReference>
<dbReference type="GO" id="GO:0051536">
    <property type="term" value="F:iron-sulfur cluster binding"/>
    <property type="evidence" value="ECO:0007669"/>
    <property type="project" value="InterPro"/>
</dbReference>
<evidence type="ECO:0000259" key="5">
    <source>
        <dbReference type="Pfam" id="PF07992"/>
    </source>
</evidence>
<feature type="domain" description="FAD/NAD(P)-binding" evidence="5">
    <location>
        <begin position="402"/>
        <end position="477"/>
    </location>
</feature>
<gene>
    <name evidence="7" type="primary">gltB_1</name>
    <name evidence="7" type="ORF">Pan189_39330</name>
</gene>
<dbReference type="OrthoDB" id="9803192at2"/>
<evidence type="ECO:0000256" key="1">
    <source>
        <dbReference type="ARBA" id="ARBA00022605"/>
    </source>
</evidence>
<dbReference type="KEGG" id="svp:Pan189_39330"/>
<dbReference type="AlphaFoldDB" id="A0A517R6P4"/>
<dbReference type="InterPro" id="IPR028261">
    <property type="entry name" value="DPD_II"/>
</dbReference>
<dbReference type="GO" id="GO:0016639">
    <property type="term" value="F:oxidoreductase activity, acting on the CH-NH2 group of donors, NAD or NADP as acceptor"/>
    <property type="evidence" value="ECO:0007669"/>
    <property type="project" value="InterPro"/>
</dbReference>
<dbReference type="InterPro" id="IPR006005">
    <property type="entry name" value="Glut_synth_ssu1"/>
</dbReference>
<dbReference type="Pfam" id="PF07992">
    <property type="entry name" value="Pyr_redox_2"/>
    <property type="match status" value="2"/>
</dbReference>
<dbReference type="Pfam" id="PF14691">
    <property type="entry name" value="Fer4_20"/>
    <property type="match status" value="1"/>
</dbReference>
<evidence type="ECO:0000256" key="2">
    <source>
        <dbReference type="ARBA" id="ARBA00023002"/>
    </source>
</evidence>
<evidence type="ECO:0000313" key="7">
    <source>
        <dbReference type="EMBL" id="QDT39525.1"/>
    </source>
</evidence>